<evidence type="ECO:0000313" key="1">
    <source>
        <dbReference type="EMBL" id="MFC5440546.1"/>
    </source>
</evidence>
<evidence type="ECO:0000313" key="2">
    <source>
        <dbReference type="Proteomes" id="UP001596018"/>
    </source>
</evidence>
<keyword evidence="2" id="KW-1185">Reference proteome</keyword>
<protein>
    <recommendedName>
        <fullName evidence="3">CopG family transcriptional regulator</fullName>
    </recommendedName>
</protein>
<proteinExistence type="predicted"/>
<comment type="caution">
    <text evidence="1">The sequence shown here is derived from an EMBL/GenBank/DDBJ whole genome shotgun (WGS) entry which is preliminary data.</text>
</comment>
<organism evidence="1 2">
    <name type="scientific">Rhodanobacter ginsenosidimutans</name>
    <dbReference type="NCBI Taxonomy" id="490571"/>
    <lineage>
        <taxon>Bacteria</taxon>
        <taxon>Pseudomonadati</taxon>
        <taxon>Pseudomonadota</taxon>
        <taxon>Gammaproteobacteria</taxon>
        <taxon>Lysobacterales</taxon>
        <taxon>Rhodanobacteraceae</taxon>
        <taxon>Rhodanobacter</taxon>
    </lineage>
</organism>
<accession>A0ABW0JY49</accession>
<evidence type="ECO:0008006" key="3">
    <source>
        <dbReference type="Google" id="ProtNLM"/>
    </source>
</evidence>
<reference evidence="2" key="1">
    <citation type="journal article" date="2019" name="Int. J. Syst. Evol. Microbiol.">
        <title>The Global Catalogue of Microorganisms (GCM) 10K type strain sequencing project: providing services to taxonomists for standard genome sequencing and annotation.</title>
        <authorList>
            <consortium name="The Broad Institute Genomics Platform"/>
            <consortium name="The Broad Institute Genome Sequencing Center for Infectious Disease"/>
            <person name="Wu L."/>
            <person name="Ma J."/>
        </authorList>
    </citation>
    <scope>NUCLEOTIDE SEQUENCE [LARGE SCALE GENOMIC DNA]</scope>
    <source>
        <strain evidence="2">KACC 12822</strain>
    </source>
</reference>
<dbReference type="RefSeq" id="WP_377340777.1">
    <property type="nucleotide sequence ID" value="NZ_JALBWS010000013.1"/>
</dbReference>
<gene>
    <name evidence="1" type="ORF">ACFPK0_11025</name>
</gene>
<name>A0ABW0JY49_9GAMM</name>
<dbReference type="EMBL" id="JBHSMM010000002">
    <property type="protein sequence ID" value="MFC5440546.1"/>
    <property type="molecule type" value="Genomic_DNA"/>
</dbReference>
<sequence length="147" mass="16543">MSYEINHEKFADGPSLVEVFQSAKETPMPKVNVKIRKSDLRILDTVSRQSGTPRSQILNSMIESVIGTMLQDLAKEDKDCAALVAKHADAIAGTDYMSRGSWSDMLFYSLGGDLNNYYSQELDEKKRLGGLREEYLTLVERFSRANV</sequence>
<dbReference type="Proteomes" id="UP001596018">
    <property type="component" value="Unassembled WGS sequence"/>
</dbReference>